<dbReference type="RefSeq" id="XP_001597317.1">
    <property type="nucleotide sequence ID" value="XM_001597267.1"/>
</dbReference>
<keyword evidence="1" id="KW-0472">Membrane</keyword>
<reference evidence="3" key="1">
    <citation type="journal article" date="2011" name="PLoS Genet.">
        <title>Genomic analysis of the necrotrophic fungal pathogens Sclerotinia sclerotiorum and Botrytis cinerea.</title>
        <authorList>
            <person name="Amselem J."/>
            <person name="Cuomo C.A."/>
            <person name="van Kan J.A."/>
            <person name="Viaud M."/>
            <person name="Benito E.P."/>
            <person name="Couloux A."/>
            <person name="Coutinho P.M."/>
            <person name="de Vries R.P."/>
            <person name="Dyer P.S."/>
            <person name="Fillinger S."/>
            <person name="Fournier E."/>
            <person name="Gout L."/>
            <person name="Hahn M."/>
            <person name="Kohn L."/>
            <person name="Lapalu N."/>
            <person name="Plummer K.M."/>
            <person name="Pradier J.M."/>
            <person name="Quevillon E."/>
            <person name="Sharon A."/>
            <person name="Simon A."/>
            <person name="ten Have A."/>
            <person name="Tudzynski B."/>
            <person name="Tudzynski P."/>
            <person name="Wincker P."/>
            <person name="Andrew M."/>
            <person name="Anthouard V."/>
            <person name="Beever R.E."/>
            <person name="Beffa R."/>
            <person name="Benoit I."/>
            <person name="Bouzid O."/>
            <person name="Brault B."/>
            <person name="Chen Z."/>
            <person name="Choquer M."/>
            <person name="Collemare J."/>
            <person name="Cotton P."/>
            <person name="Danchin E.G."/>
            <person name="Da Silva C."/>
            <person name="Gautier A."/>
            <person name="Giraud C."/>
            <person name="Giraud T."/>
            <person name="Gonzalez C."/>
            <person name="Grossetete S."/>
            <person name="Guldener U."/>
            <person name="Henrissat B."/>
            <person name="Howlett B.J."/>
            <person name="Kodira C."/>
            <person name="Kretschmer M."/>
            <person name="Lappartient A."/>
            <person name="Leroch M."/>
            <person name="Levis C."/>
            <person name="Mauceli E."/>
            <person name="Neuveglise C."/>
            <person name="Oeser B."/>
            <person name="Pearson M."/>
            <person name="Poulain J."/>
            <person name="Poussereau N."/>
            <person name="Quesneville H."/>
            <person name="Rascle C."/>
            <person name="Schumacher J."/>
            <person name="Segurens B."/>
            <person name="Sexton A."/>
            <person name="Silva E."/>
            <person name="Sirven C."/>
            <person name="Soanes D.M."/>
            <person name="Talbot N.J."/>
            <person name="Templeton M."/>
            <person name="Yandava C."/>
            <person name="Yarden O."/>
            <person name="Zeng Q."/>
            <person name="Rollins J.A."/>
            <person name="Lebrun M.H."/>
            <person name="Dickman M."/>
        </authorList>
    </citation>
    <scope>NUCLEOTIDE SEQUENCE [LARGE SCALE GENOMIC DNA]</scope>
    <source>
        <strain evidence="3">ATCC 18683 / 1980 / Ss-1</strain>
    </source>
</reference>
<dbReference type="AlphaFoldDB" id="A7E883"/>
<evidence type="ECO:0000313" key="3">
    <source>
        <dbReference type="Proteomes" id="UP000001312"/>
    </source>
</evidence>
<proteinExistence type="predicted"/>
<name>A7E883_SCLS1</name>
<evidence type="ECO:0000256" key="1">
    <source>
        <dbReference type="SAM" id="Phobius"/>
    </source>
</evidence>
<evidence type="ECO:0000313" key="2">
    <source>
        <dbReference type="EMBL" id="EDN96585.1"/>
    </source>
</evidence>
<dbReference type="InParanoid" id="A7E883"/>
<organism evidence="2 3">
    <name type="scientific">Sclerotinia sclerotiorum (strain ATCC 18683 / 1980 / Ss-1)</name>
    <name type="common">White mold</name>
    <name type="synonym">Whetzelinia sclerotiorum</name>
    <dbReference type="NCBI Taxonomy" id="665079"/>
    <lineage>
        <taxon>Eukaryota</taxon>
        <taxon>Fungi</taxon>
        <taxon>Dikarya</taxon>
        <taxon>Ascomycota</taxon>
        <taxon>Pezizomycotina</taxon>
        <taxon>Leotiomycetes</taxon>
        <taxon>Helotiales</taxon>
        <taxon>Sclerotiniaceae</taxon>
        <taxon>Sclerotinia</taxon>
    </lineage>
</organism>
<accession>A7E883</accession>
<dbReference type="Proteomes" id="UP000001312">
    <property type="component" value="Unassembled WGS sequence"/>
</dbReference>
<dbReference type="HOGENOM" id="CLU_2962251_0_0_1"/>
<gene>
    <name evidence="2" type="ORF">SS1G_01511</name>
</gene>
<keyword evidence="1" id="KW-1133">Transmembrane helix</keyword>
<feature type="transmembrane region" description="Helical" evidence="1">
    <location>
        <begin position="41"/>
        <end position="57"/>
    </location>
</feature>
<sequence length="59" mass="6662">MAFKNEAERVNEQYSNKGDCLSIDAAGLRMELDNLRLRERILVNMVVIGLGFASILFDT</sequence>
<dbReference type="EMBL" id="CH476622">
    <property type="protein sequence ID" value="EDN96585.1"/>
    <property type="molecule type" value="Genomic_DNA"/>
</dbReference>
<protein>
    <submittedName>
        <fullName evidence="2">Uncharacterized protein</fullName>
    </submittedName>
</protein>
<keyword evidence="3" id="KW-1185">Reference proteome</keyword>
<dbReference type="GeneID" id="5493974"/>
<keyword evidence="1" id="KW-0812">Transmembrane</keyword>
<dbReference type="KEGG" id="ssl:SS1G_01511"/>